<proteinExistence type="predicted"/>
<keyword evidence="1" id="KW-1133">Transmembrane helix</keyword>
<feature type="transmembrane region" description="Helical" evidence="1">
    <location>
        <begin position="147"/>
        <end position="168"/>
    </location>
</feature>
<keyword evidence="1" id="KW-0812">Transmembrane</keyword>
<comment type="caution">
    <text evidence="2">The sequence shown here is derived from an EMBL/GenBank/DDBJ whole genome shotgun (WGS) entry which is preliminary data.</text>
</comment>
<feature type="non-terminal residue" evidence="2">
    <location>
        <position position="1"/>
    </location>
</feature>
<name>A0A399SP71_9MICO</name>
<feature type="transmembrane region" description="Helical" evidence="1">
    <location>
        <begin position="230"/>
        <end position="249"/>
    </location>
</feature>
<dbReference type="PANTHER" id="PTHR23542:SF1">
    <property type="entry name" value="MAJOR FACILITATOR SUPERFAMILY (MFS) PROFILE DOMAIN-CONTAINING PROTEIN"/>
    <property type="match status" value="1"/>
</dbReference>
<feature type="transmembrane region" description="Helical" evidence="1">
    <location>
        <begin position="349"/>
        <end position="367"/>
    </location>
</feature>
<dbReference type="RefSeq" id="WP_119455831.1">
    <property type="nucleotide sequence ID" value="NZ_QWGT01000421.1"/>
</dbReference>
<keyword evidence="1" id="KW-0472">Membrane</keyword>
<accession>A0A399SP71</accession>
<protein>
    <submittedName>
        <fullName evidence="2">MFS transporter</fullName>
    </submittedName>
</protein>
<sequence>AAIARLGVAMTGLGLLISLERATGSYAVAGAATGAFAAAEAVAGPQIARLVDRFGQTATLPVVVGAHAAALTAALVTAGRVPLAVTLVLVATAGAAVPQPGALSAARWAHLVTAPGALRSAFALEAGVNDAVFLCGPVLVTLIGTAVAPWAGSATAATLLVAGCVALASRRGTAPPPRRRTRPSAGGPATTLLAPRFLATLGVHAGLGCFFGAVPLLVAASAGAAGLEPLTGVVLALSSAASILAGLAYGSLRRAPTPEVVQLLAAAALTAAVAVGAIWPSLPGLVAMLVVGGTAIAPLLASSSQVVEASVAAGELTQGFTWINTASAAGIAASAALTGALVTTAGTRTAVAALLGLVLVATAAAGIA</sequence>
<dbReference type="EMBL" id="QWGT01000421">
    <property type="protein sequence ID" value="RIJ44764.1"/>
    <property type="molecule type" value="Genomic_DNA"/>
</dbReference>
<feature type="transmembrane region" description="Helical" evidence="1">
    <location>
        <begin position="261"/>
        <end position="279"/>
    </location>
</feature>
<gene>
    <name evidence="2" type="ORF">DZG00_15635</name>
</gene>
<feature type="transmembrane region" description="Helical" evidence="1">
    <location>
        <begin position="319"/>
        <end position="343"/>
    </location>
</feature>
<dbReference type="Gene3D" id="1.20.1250.20">
    <property type="entry name" value="MFS general substrate transporter like domains"/>
    <property type="match status" value="1"/>
</dbReference>
<evidence type="ECO:0000313" key="2">
    <source>
        <dbReference type="EMBL" id="RIJ44764.1"/>
    </source>
</evidence>
<dbReference type="AlphaFoldDB" id="A0A399SP71"/>
<dbReference type="Proteomes" id="UP000266484">
    <property type="component" value="Unassembled WGS sequence"/>
</dbReference>
<keyword evidence="3" id="KW-1185">Reference proteome</keyword>
<evidence type="ECO:0000256" key="1">
    <source>
        <dbReference type="SAM" id="Phobius"/>
    </source>
</evidence>
<feature type="transmembrane region" description="Helical" evidence="1">
    <location>
        <begin position="189"/>
        <end position="218"/>
    </location>
</feature>
<evidence type="ECO:0000313" key="3">
    <source>
        <dbReference type="Proteomes" id="UP000266484"/>
    </source>
</evidence>
<feature type="non-terminal residue" evidence="2">
    <location>
        <position position="368"/>
    </location>
</feature>
<dbReference type="InterPro" id="IPR036259">
    <property type="entry name" value="MFS_trans_sf"/>
</dbReference>
<dbReference type="SUPFAM" id="SSF103473">
    <property type="entry name" value="MFS general substrate transporter"/>
    <property type="match status" value="1"/>
</dbReference>
<organism evidence="2 3">
    <name type="scientific">Clavibacter lycopersici</name>
    <dbReference type="NCBI Taxonomy" id="2301718"/>
    <lineage>
        <taxon>Bacteria</taxon>
        <taxon>Bacillati</taxon>
        <taxon>Actinomycetota</taxon>
        <taxon>Actinomycetes</taxon>
        <taxon>Micrococcales</taxon>
        <taxon>Microbacteriaceae</taxon>
        <taxon>Clavibacter</taxon>
    </lineage>
</organism>
<feature type="transmembrane region" description="Helical" evidence="1">
    <location>
        <begin position="285"/>
        <end position="307"/>
    </location>
</feature>
<reference evidence="2 3" key="1">
    <citation type="submission" date="2018-08" db="EMBL/GenBank/DDBJ databases">
        <title>Genome Sequence of Clavibacter michiganensis Subspecies type strains, and the Atypical Peach-Colored Strains Isolated from Tomato.</title>
        <authorList>
            <person name="Osdaghi E."/>
            <person name="Portier P."/>
            <person name="Briand M."/>
            <person name="Jacques M.-A."/>
        </authorList>
    </citation>
    <scope>NUCLEOTIDE SEQUENCE [LARGE SCALE GENOMIC DNA]</scope>
    <source>
        <strain evidence="2 3">CFBP 8615</strain>
    </source>
</reference>
<dbReference type="PANTHER" id="PTHR23542">
    <property type="match status" value="1"/>
</dbReference>